<comment type="similarity">
    <text evidence="1">Belongs to the 5'-nucleotidase family.</text>
</comment>
<feature type="signal peptide" evidence="1">
    <location>
        <begin position="1"/>
        <end position="30"/>
    </location>
</feature>
<dbReference type="Proteomes" id="UP000283077">
    <property type="component" value="Unassembled WGS sequence"/>
</dbReference>
<dbReference type="InterPro" id="IPR029052">
    <property type="entry name" value="Metallo-depent_PP-like"/>
</dbReference>
<dbReference type="SUPFAM" id="SSF55816">
    <property type="entry name" value="5'-nucleotidase (syn. UDP-sugar hydrolase), C-terminal domain"/>
    <property type="match status" value="1"/>
</dbReference>
<dbReference type="Gene3D" id="3.90.780.10">
    <property type="entry name" value="5'-Nucleotidase, C-terminal domain"/>
    <property type="match status" value="1"/>
</dbReference>
<keyword evidence="1" id="KW-0547">Nucleotide-binding</keyword>
<feature type="domain" description="5'-Nucleotidase C-terminal" evidence="2">
    <location>
        <begin position="309"/>
        <end position="464"/>
    </location>
</feature>
<dbReference type="GO" id="GO:0000166">
    <property type="term" value="F:nucleotide binding"/>
    <property type="evidence" value="ECO:0007669"/>
    <property type="project" value="UniProtKB-KW"/>
</dbReference>
<sequence length="509" mass="55966">MKLLSYLSLPVTCLLLGTCLLSPLAGQAVAAERQARLIFTAELPRILETEQGDYAELASIVKTQRQQPIPTFFLFGGDSLGPSTLASFDRGSHIIDILNLLEPDAMGVAKREFSFFEDELSLRSYEASFPVVASNLFDPITGGNLDGLESSVIVQQADVRLGVLAVFSPAAAEQYPLNRVMITSPEEAVREQSVLLRQAGAELIVLLYSANFDFVDSLIQQRVIDVALRKNELFRLTKTELPKTLPANINLSAPGEVAVVDLRWTAGAPETLQLEPSFQQLKAQQPDPTVLKVVKSHSARLEQLLGETIGTTTVELDTNRRLVRSQENALANLVVDAMVWHTGADIALVNAGNIRGEKHYPAGTSLTRRDIAMELPYRNQVVLVQVTGKQLLAALENGLSEFELLRGRFAHLSGMKMQFDPSQPVGKRVISVQINGQPLVPKQQYKLATFDYLAEGGDGYKALVDLPQLNYSNQMNKLIAEVVVDYIKLQKNIAPVLQQRLVNTARSQP</sequence>
<proteinExistence type="inferred from homology"/>
<keyword evidence="1" id="KW-0732">Signal</keyword>
<keyword evidence="4" id="KW-1185">Reference proteome</keyword>
<dbReference type="PRINTS" id="PR01607">
    <property type="entry name" value="APYRASEFAMLY"/>
</dbReference>
<dbReference type="EMBL" id="SACS01000004">
    <property type="protein sequence ID" value="RVU40429.1"/>
    <property type="molecule type" value="Genomic_DNA"/>
</dbReference>
<dbReference type="SUPFAM" id="SSF56300">
    <property type="entry name" value="Metallo-dependent phosphatases"/>
    <property type="match status" value="1"/>
</dbReference>
<dbReference type="PANTHER" id="PTHR11575">
    <property type="entry name" value="5'-NUCLEOTIDASE-RELATED"/>
    <property type="match status" value="1"/>
</dbReference>
<comment type="caution">
    <text evidence="3">The sequence shown here is derived from an EMBL/GenBank/DDBJ whole genome shotgun (WGS) entry which is preliminary data.</text>
</comment>
<dbReference type="GO" id="GO:0016787">
    <property type="term" value="F:hydrolase activity"/>
    <property type="evidence" value="ECO:0007669"/>
    <property type="project" value="UniProtKB-KW"/>
</dbReference>
<dbReference type="Pfam" id="PF02872">
    <property type="entry name" value="5_nucleotid_C"/>
    <property type="match status" value="1"/>
</dbReference>
<evidence type="ECO:0000259" key="2">
    <source>
        <dbReference type="Pfam" id="PF02872"/>
    </source>
</evidence>
<evidence type="ECO:0000313" key="4">
    <source>
        <dbReference type="Proteomes" id="UP000283077"/>
    </source>
</evidence>
<dbReference type="InterPro" id="IPR006179">
    <property type="entry name" value="5_nucleotidase/apyrase"/>
</dbReference>
<accession>A0A437R0Y0</accession>
<feature type="chain" id="PRO_5018810820" evidence="1">
    <location>
        <begin position="31"/>
        <end position="509"/>
    </location>
</feature>
<name>A0A437R0Y0_9GAMM</name>
<dbReference type="GO" id="GO:0009166">
    <property type="term" value="P:nucleotide catabolic process"/>
    <property type="evidence" value="ECO:0007669"/>
    <property type="project" value="InterPro"/>
</dbReference>
<evidence type="ECO:0000256" key="1">
    <source>
        <dbReference type="RuleBase" id="RU362119"/>
    </source>
</evidence>
<dbReference type="OrthoDB" id="9803927at2"/>
<dbReference type="InterPro" id="IPR008334">
    <property type="entry name" value="5'-Nucleotdase_C"/>
</dbReference>
<gene>
    <name evidence="3" type="ORF">EOE67_05095</name>
</gene>
<dbReference type="InterPro" id="IPR036907">
    <property type="entry name" value="5'-Nucleotdase_C_sf"/>
</dbReference>
<organism evidence="3 4">
    <name type="scientific">Rheinheimera riviphila</name>
    <dbReference type="NCBI Taxonomy" id="1834037"/>
    <lineage>
        <taxon>Bacteria</taxon>
        <taxon>Pseudomonadati</taxon>
        <taxon>Pseudomonadota</taxon>
        <taxon>Gammaproteobacteria</taxon>
        <taxon>Chromatiales</taxon>
        <taxon>Chromatiaceae</taxon>
        <taxon>Rheinheimera</taxon>
    </lineage>
</organism>
<evidence type="ECO:0000313" key="3">
    <source>
        <dbReference type="EMBL" id="RVU40429.1"/>
    </source>
</evidence>
<dbReference type="PANTHER" id="PTHR11575:SF24">
    <property type="entry name" value="5'-NUCLEOTIDASE"/>
    <property type="match status" value="1"/>
</dbReference>
<reference evidence="3 4" key="1">
    <citation type="submission" date="2019-01" db="EMBL/GenBank/DDBJ databases">
        <authorList>
            <person name="Chen W.-M."/>
        </authorList>
    </citation>
    <scope>NUCLEOTIDE SEQUENCE [LARGE SCALE GENOMIC DNA]</scope>
    <source>
        <strain evidence="3 4">KYPC3</strain>
    </source>
</reference>
<dbReference type="AlphaFoldDB" id="A0A437R0Y0"/>
<dbReference type="Gene3D" id="3.60.21.10">
    <property type="match status" value="1"/>
</dbReference>
<protein>
    <submittedName>
        <fullName evidence="3">Bifunctional metallophosphatase/5'-nucleotidase</fullName>
    </submittedName>
</protein>
<keyword evidence="1" id="KW-0378">Hydrolase</keyword>